<reference evidence="1 2" key="1">
    <citation type="submission" date="2024-10" db="EMBL/GenBank/DDBJ databases">
        <title>The Natural Products Discovery Center: Release of the First 8490 Sequenced Strains for Exploring Actinobacteria Biosynthetic Diversity.</title>
        <authorList>
            <person name="Kalkreuter E."/>
            <person name="Kautsar S.A."/>
            <person name="Yang D."/>
            <person name="Bader C.D."/>
            <person name="Teijaro C.N."/>
            <person name="Fluegel L."/>
            <person name="Davis C.M."/>
            <person name="Simpson J.R."/>
            <person name="Lauterbach L."/>
            <person name="Steele A.D."/>
            <person name="Gui C."/>
            <person name="Meng S."/>
            <person name="Li G."/>
            <person name="Viehrig K."/>
            <person name="Ye F."/>
            <person name="Su P."/>
            <person name="Kiefer A.F."/>
            <person name="Nichols A."/>
            <person name="Cepeda A.J."/>
            <person name="Yan W."/>
            <person name="Fan B."/>
            <person name="Jiang Y."/>
            <person name="Adhikari A."/>
            <person name="Zheng C.-J."/>
            <person name="Schuster L."/>
            <person name="Cowan T.M."/>
            <person name="Smanski M.J."/>
            <person name="Chevrette M.G."/>
            <person name="De Carvalho L.P.S."/>
            <person name="Shen B."/>
        </authorList>
    </citation>
    <scope>NUCLEOTIDE SEQUENCE [LARGE SCALE GENOMIC DNA]</scope>
    <source>
        <strain evidence="1 2">NPDC017990</strain>
    </source>
</reference>
<evidence type="ECO:0000313" key="2">
    <source>
        <dbReference type="Proteomes" id="UP001610818"/>
    </source>
</evidence>
<gene>
    <name evidence="1" type="ORF">ACH4F9_04020</name>
</gene>
<evidence type="ECO:0000313" key="1">
    <source>
        <dbReference type="EMBL" id="MFH8544164.1"/>
    </source>
</evidence>
<keyword evidence="2" id="KW-1185">Reference proteome</keyword>
<comment type="caution">
    <text evidence="1">The sequence shown here is derived from an EMBL/GenBank/DDBJ whole genome shotgun (WGS) entry which is preliminary data.</text>
</comment>
<dbReference type="EMBL" id="JBIRGQ010000001">
    <property type="protein sequence ID" value="MFH8544164.1"/>
    <property type="molecule type" value="Genomic_DNA"/>
</dbReference>
<accession>A0ABW7QIT6</accession>
<protein>
    <submittedName>
        <fullName evidence="1">Uncharacterized protein</fullName>
    </submittedName>
</protein>
<dbReference type="Proteomes" id="UP001610818">
    <property type="component" value="Unassembled WGS sequence"/>
</dbReference>
<organism evidence="1 2">
    <name type="scientific">Streptomyces longisporoflavus</name>
    <dbReference type="NCBI Taxonomy" id="28044"/>
    <lineage>
        <taxon>Bacteria</taxon>
        <taxon>Bacillati</taxon>
        <taxon>Actinomycetota</taxon>
        <taxon>Actinomycetes</taxon>
        <taxon>Kitasatosporales</taxon>
        <taxon>Streptomycetaceae</taxon>
        <taxon>Streptomyces</taxon>
    </lineage>
</organism>
<sequence length="43" mass="4253">MIATGVGPNRALDAVGSAVDALGERFTMNYATLAATAVRAAAS</sequence>
<proteinExistence type="predicted"/>
<name>A0ABW7QIT6_9ACTN</name>
<dbReference type="RefSeq" id="WP_397709266.1">
    <property type="nucleotide sequence ID" value="NZ_JBIRGN010000001.1"/>
</dbReference>